<dbReference type="AlphaFoldDB" id="A0A6L2MHV7"/>
<accession>A0A6L2MHV7</accession>
<dbReference type="EMBL" id="BKCJ010006709">
    <property type="protein sequence ID" value="GEU73536.1"/>
    <property type="molecule type" value="Genomic_DNA"/>
</dbReference>
<comment type="caution">
    <text evidence="2">The sequence shown here is derived from an EMBL/GenBank/DDBJ whole genome shotgun (WGS) entry which is preliminary data.</text>
</comment>
<feature type="compositionally biased region" description="Basic and acidic residues" evidence="1">
    <location>
        <begin position="325"/>
        <end position="337"/>
    </location>
</feature>
<evidence type="ECO:0000256" key="1">
    <source>
        <dbReference type="SAM" id="MobiDB-lite"/>
    </source>
</evidence>
<feature type="region of interest" description="Disordered" evidence="1">
    <location>
        <begin position="161"/>
        <end position="183"/>
    </location>
</feature>
<gene>
    <name evidence="2" type="ORF">Tci_045514</name>
</gene>
<name>A0A6L2MHV7_TANCI</name>
<evidence type="ECO:0000313" key="2">
    <source>
        <dbReference type="EMBL" id="GEU73536.1"/>
    </source>
</evidence>
<feature type="region of interest" description="Disordered" evidence="1">
    <location>
        <begin position="209"/>
        <end position="254"/>
    </location>
</feature>
<feature type="compositionally biased region" description="Low complexity" evidence="1">
    <location>
        <begin position="215"/>
        <end position="226"/>
    </location>
</feature>
<feature type="region of interest" description="Disordered" evidence="1">
    <location>
        <begin position="466"/>
        <end position="485"/>
    </location>
</feature>
<reference evidence="2" key="1">
    <citation type="journal article" date="2019" name="Sci. Rep.">
        <title>Draft genome of Tanacetum cinerariifolium, the natural source of mosquito coil.</title>
        <authorList>
            <person name="Yamashiro T."/>
            <person name="Shiraishi A."/>
            <person name="Satake H."/>
            <person name="Nakayama K."/>
        </authorList>
    </citation>
    <scope>NUCLEOTIDE SEQUENCE</scope>
</reference>
<organism evidence="2">
    <name type="scientific">Tanacetum cinerariifolium</name>
    <name type="common">Dalmatian daisy</name>
    <name type="synonym">Chrysanthemum cinerariifolium</name>
    <dbReference type="NCBI Taxonomy" id="118510"/>
    <lineage>
        <taxon>Eukaryota</taxon>
        <taxon>Viridiplantae</taxon>
        <taxon>Streptophyta</taxon>
        <taxon>Embryophyta</taxon>
        <taxon>Tracheophyta</taxon>
        <taxon>Spermatophyta</taxon>
        <taxon>Magnoliopsida</taxon>
        <taxon>eudicotyledons</taxon>
        <taxon>Gunneridae</taxon>
        <taxon>Pentapetalae</taxon>
        <taxon>asterids</taxon>
        <taxon>campanulids</taxon>
        <taxon>Asterales</taxon>
        <taxon>Asteraceae</taxon>
        <taxon>Asteroideae</taxon>
        <taxon>Anthemideae</taxon>
        <taxon>Anthemidinae</taxon>
        <taxon>Tanacetum</taxon>
    </lineage>
</organism>
<proteinExistence type="predicted"/>
<feature type="region of interest" description="Disordered" evidence="1">
    <location>
        <begin position="318"/>
        <end position="337"/>
    </location>
</feature>
<sequence>MESQYETIQTVFALKLLMLKTRDYDLWSMRMEQYFTHTDYALWEVIVNGDAPAAIALVSGGVEATVPPKTTVEKIAMRNELETKITLLLAIPDEHLLKFHGIKDVKTLWEVIKTRFKGNKESKKMQKTILKQQYENFIASRSAGLDDSVFKSAISETVTSLNETETSTSKTSEVSMEKPKTVRPSAPIIKDWESNSDDDLITNSSKVQVNAAKQSSPRAAASTSTAKYVNTAVNRPTVNENHREEEDQEGNNSLKIETLTYHVLATYSFPGDMSPRNVAGDKSAESTADRVHSRVVAAAVAAPVAAVVAAAVADETQPKMSADVARSHGGDDGGEDRPLHTLYPAVAWVALLTEAKSNESPIWAAGTGRLNTRDKTRNFSLKEITDTKGPVPIQFELRDKQTVMSLGDHAAHWSNYIVEVIRPRRSWRDEDSKTLEWLLHMHRHLLPLVSRGRAKPINEESFDEKCGGEKQVKDRDDGACKPPRKEKTSYKRITCFMCDGRHKAQDCPKNEFPSNDGINERGSVRGGGGCAHGFVASPHRYYCKEGVAHYRGEEQSET</sequence>
<feature type="compositionally biased region" description="Low complexity" evidence="1">
    <location>
        <begin position="161"/>
        <end position="174"/>
    </location>
</feature>
<feature type="compositionally biased region" description="Polar residues" evidence="1">
    <location>
        <begin position="227"/>
        <end position="239"/>
    </location>
</feature>
<protein>
    <submittedName>
        <fullName evidence="2">Ribonuclease H-like domain-containing protein</fullName>
    </submittedName>
</protein>